<evidence type="ECO:0000313" key="1">
    <source>
        <dbReference type="EMBL" id="QJW98507.1"/>
    </source>
</evidence>
<keyword evidence="2" id="KW-1185">Reference proteome</keyword>
<dbReference type="AlphaFoldDB" id="A0A6M5YWM8"/>
<accession>A0A6M5YWM8</accession>
<reference evidence="2" key="1">
    <citation type="submission" date="2020-05" db="EMBL/GenBank/DDBJ databases">
        <title>Frigoriglobus tundricola gen. nov., sp. nov., a psychrotolerant cellulolytic planctomycete of the family Gemmataceae with two divergent copies of 16S rRNA gene.</title>
        <authorList>
            <person name="Kulichevskaya I.S."/>
            <person name="Ivanova A.A."/>
            <person name="Naumoff D.G."/>
            <person name="Beletsky A.V."/>
            <person name="Rijpstra W.I.C."/>
            <person name="Sinninghe Damste J.S."/>
            <person name="Mardanov A.V."/>
            <person name="Ravin N.V."/>
            <person name="Dedysh S.N."/>
        </authorList>
    </citation>
    <scope>NUCLEOTIDE SEQUENCE [LARGE SCALE GENOMIC DNA]</scope>
    <source>
        <strain evidence="2">PL17</strain>
    </source>
</reference>
<protein>
    <submittedName>
        <fullName evidence="1">Uncharacterized protein</fullName>
    </submittedName>
</protein>
<dbReference type="EMBL" id="CP053452">
    <property type="protein sequence ID" value="QJW98507.1"/>
    <property type="molecule type" value="Genomic_DNA"/>
</dbReference>
<name>A0A6M5YWM8_9BACT</name>
<evidence type="ECO:0000313" key="2">
    <source>
        <dbReference type="Proteomes" id="UP000503447"/>
    </source>
</evidence>
<proteinExistence type="predicted"/>
<gene>
    <name evidence="1" type="ORF">FTUN_6097</name>
</gene>
<organism evidence="1 2">
    <name type="scientific">Frigoriglobus tundricola</name>
    <dbReference type="NCBI Taxonomy" id="2774151"/>
    <lineage>
        <taxon>Bacteria</taxon>
        <taxon>Pseudomonadati</taxon>
        <taxon>Planctomycetota</taxon>
        <taxon>Planctomycetia</taxon>
        <taxon>Gemmatales</taxon>
        <taxon>Gemmataceae</taxon>
        <taxon>Frigoriglobus</taxon>
    </lineage>
</organism>
<dbReference type="Proteomes" id="UP000503447">
    <property type="component" value="Chromosome"/>
</dbReference>
<sequence>MLINLLNSLTDFNSAEESSQRDAEQNVFVVNGCLEAVVHDGKRPPAVQARLLEGEDDTLEQLWRDIGGEG</sequence>
<dbReference type="KEGG" id="ftj:FTUN_6097"/>